<proteinExistence type="predicted"/>
<dbReference type="EMBL" id="KN417067">
    <property type="protein sequence ID" value="KHG20929.1"/>
    <property type="molecule type" value="Genomic_DNA"/>
</dbReference>
<gene>
    <name evidence="1" type="ORF">F383_04887</name>
</gene>
<sequence>MLMLQAVFDTVQLSDLGHMAYPHAHV</sequence>
<evidence type="ECO:0000313" key="2">
    <source>
        <dbReference type="Proteomes" id="UP000032142"/>
    </source>
</evidence>
<dbReference type="AlphaFoldDB" id="A0A0B0P9U8"/>
<keyword evidence="2" id="KW-1185">Reference proteome</keyword>
<accession>A0A0B0P9U8</accession>
<name>A0A0B0P9U8_GOSAR</name>
<dbReference type="Proteomes" id="UP000032142">
    <property type="component" value="Unassembled WGS sequence"/>
</dbReference>
<evidence type="ECO:0000313" key="1">
    <source>
        <dbReference type="EMBL" id="KHG20929.1"/>
    </source>
</evidence>
<protein>
    <submittedName>
        <fullName evidence="1">Uncharacterized protein</fullName>
    </submittedName>
</protein>
<organism evidence="1 2">
    <name type="scientific">Gossypium arboreum</name>
    <name type="common">Tree cotton</name>
    <name type="synonym">Gossypium nanking</name>
    <dbReference type="NCBI Taxonomy" id="29729"/>
    <lineage>
        <taxon>Eukaryota</taxon>
        <taxon>Viridiplantae</taxon>
        <taxon>Streptophyta</taxon>
        <taxon>Embryophyta</taxon>
        <taxon>Tracheophyta</taxon>
        <taxon>Spermatophyta</taxon>
        <taxon>Magnoliopsida</taxon>
        <taxon>eudicotyledons</taxon>
        <taxon>Gunneridae</taxon>
        <taxon>Pentapetalae</taxon>
        <taxon>rosids</taxon>
        <taxon>malvids</taxon>
        <taxon>Malvales</taxon>
        <taxon>Malvaceae</taxon>
        <taxon>Malvoideae</taxon>
        <taxon>Gossypium</taxon>
    </lineage>
</organism>
<reference evidence="2" key="1">
    <citation type="submission" date="2014-09" db="EMBL/GenBank/DDBJ databases">
        <authorList>
            <person name="Mudge J."/>
            <person name="Ramaraj T."/>
            <person name="Lindquist I.E."/>
            <person name="Bharti A.K."/>
            <person name="Sundararajan A."/>
            <person name="Cameron C.T."/>
            <person name="Woodward J.E."/>
            <person name="May G.D."/>
            <person name="Brubaker C."/>
            <person name="Broadhvest J."/>
            <person name="Wilkins T.A."/>
        </authorList>
    </citation>
    <scope>NUCLEOTIDE SEQUENCE</scope>
    <source>
        <strain evidence="2">cv. AKA8401</strain>
    </source>
</reference>